<evidence type="ECO:0000256" key="5">
    <source>
        <dbReference type="SAM" id="Phobius"/>
    </source>
</evidence>
<dbReference type="InterPro" id="IPR010645">
    <property type="entry name" value="MFS_4"/>
</dbReference>
<proteinExistence type="predicted"/>
<keyword evidence="4 5" id="KW-0472">Membrane</keyword>
<dbReference type="Gene3D" id="1.20.1250.20">
    <property type="entry name" value="MFS general substrate transporter like domains"/>
    <property type="match status" value="1"/>
</dbReference>
<comment type="subcellular location">
    <subcellularLocation>
        <location evidence="1">Cell membrane</location>
        <topology evidence="1">Multi-pass membrane protein</topology>
    </subcellularLocation>
</comment>
<dbReference type="InterPro" id="IPR020846">
    <property type="entry name" value="MFS_dom"/>
</dbReference>
<evidence type="ECO:0000313" key="7">
    <source>
        <dbReference type="EMBL" id="KAB1649727.1"/>
    </source>
</evidence>
<feature type="transmembrane region" description="Helical" evidence="5">
    <location>
        <begin position="283"/>
        <end position="302"/>
    </location>
</feature>
<sequence length="395" mass="40357">MTQQWSQSESSAVPHGAEDGRRWWPIAAVTASVIASCYGFGRYAYGLFAPDIADHFAMSATAIGVVGGASTLGYTVGLLLAPRLTAMLSARAAVVLASGIASTGLSLAGVSGDWLPVFVIGLLTAGVGAGLVSPGVAQLIARSVATGPRSRAQTWANTGTSLGLAVSSFAPALVFGWQVTWLGFGAAAALVTALAWRTLPRAAEGDGIGRSGEGWRRPGLTLLLVNSVLLGFTSAPYWNFSVDQVQRAGVDPGVSGWFWLVIGVAGPIGGVVGALAKRLTLTTVNVATWMLWSAAIALLAVPGLSLQFALISAGAFGAAFMGLTGLCILWAAKLYPASPARGVTLSFLALGVGQTLGSIATGLFADQTGLSTAFVVAAGLGMTMWVQVHPRLRVQ</sequence>
<evidence type="ECO:0000256" key="4">
    <source>
        <dbReference type="ARBA" id="ARBA00023136"/>
    </source>
</evidence>
<feature type="transmembrane region" description="Helical" evidence="5">
    <location>
        <begin position="23"/>
        <end position="45"/>
    </location>
</feature>
<dbReference type="AlphaFoldDB" id="A0A6H9WS21"/>
<dbReference type="InterPro" id="IPR036259">
    <property type="entry name" value="MFS_trans_sf"/>
</dbReference>
<dbReference type="GO" id="GO:0005886">
    <property type="term" value="C:plasma membrane"/>
    <property type="evidence" value="ECO:0007669"/>
    <property type="project" value="UniProtKB-SubCell"/>
</dbReference>
<dbReference type="PANTHER" id="PTHR23537">
    <property type="match status" value="1"/>
</dbReference>
<evidence type="ECO:0000313" key="8">
    <source>
        <dbReference type="Proteomes" id="UP000431744"/>
    </source>
</evidence>
<accession>A0A6H9WS21</accession>
<evidence type="ECO:0000256" key="2">
    <source>
        <dbReference type="ARBA" id="ARBA00022692"/>
    </source>
</evidence>
<feature type="transmembrane region" description="Helical" evidence="5">
    <location>
        <begin position="343"/>
        <end position="364"/>
    </location>
</feature>
<feature type="transmembrane region" description="Helical" evidence="5">
    <location>
        <begin position="370"/>
        <end position="388"/>
    </location>
</feature>
<feature type="transmembrane region" description="Helical" evidence="5">
    <location>
        <begin position="308"/>
        <end position="331"/>
    </location>
</feature>
<protein>
    <submittedName>
        <fullName evidence="7">MFS transporter</fullName>
    </submittedName>
</protein>
<dbReference type="PROSITE" id="PS50850">
    <property type="entry name" value="MFS"/>
    <property type="match status" value="1"/>
</dbReference>
<dbReference type="GO" id="GO:0022857">
    <property type="term" value="F:transmembrane transporter activity"/>
    <property type="evidence" value="ECO:0007669"/>
    <property type="project" value="InterPro"/>
</dbReference>
<feature type="transmembrane region" description="Helical" evidence="5">
    <location>
        <begin position="154"/>
        <end position="175"/>
    </location>
</feature>
<evidence type="ECO:0000256" key="3">
    <source>
        <dbReference type="ARBA" id="ARBA00022989"/>
    </source>
</evidence>
<keyword evidence="8" id="KW-1185">Reference proteome</keyword>
<dbReference type="OrthoDB" id="2957247at2"/>
<keyword evidence="3 5" id="KW-1133">Transmembrane helix</keyword>
<feature type="transmembrane region" description="Helical" evidence="5">
    <location>
        <begin position="57"/>
        <end position="81"/>
    </location>
</feature>
<evidence type="ECO:0000259" key="6">
    <source>
        <dbReference type="PROSITE" id="PS50850"/>
    </source>
</evidence>
<feature type="transmembrane region" description="Helical" evidence="5">
    <location>
        <begin position="220"/>
        <end position="237"/>
    </location>
</feature>
<reference evidence="7 8" key="1">
    <citation type="submission" date="2019-09" db="EMBL/GenBank/DDBJ databases">
        <title>Phylogeny of genus Pseudoclavibacter and closely related genus.</title>
        <authorList>
            <person name="Li Y."/>
        </authorList>
    </citation>
    <scope>NUCLEOTIDE SEQUENCE [LARGE SCALE GENOMIC DNA]</scope>
    <source>
        <strain evidence="7 8">EGI 60007</strain>
    </source>
</reference>
<name>A0A6H9WS21_9MICO</name>
<evidence type="ECO:0000256" key="1">
    <source>
        <dbReference type="ARBA" id="ARBA00004651"/>
    </source>
</evidence>
<feature type="transmembrane region" description="Helical" evidence="5">
    <location>
        <begin position="114"/>
        <end position="133"/>
    </location>
</feature>
<organism evidence="7 8">
    <name type="scientific">Pseudoclavibacter endophyticus</name>
    <dbReference type="NCBI Taxonomy" id="1778590"/>
    <lineage>
        <taxon>Bacteria</taxon>
        <taxon>Bacillati</taxon>
        <taxon>Actinomycetota</taxon>
        <taxon>Actinomycetes</taxon>
        <taxon>Micrococcales</taxon>
        <taxon>Microbacteriaceae</taxon>
        <taxon>Pseudoclavibacter</taxon>
    </lineage>
</organism>
<dbReference type="SUPFAM" id="SSF103473">
    <property type="entry name" value="MFS general substrate transporter"/>
    <property type="match status" value="1"/>
</dbReference>
<keyword evidence="2 5" id="KW-0812">Transmembrane</keyword>
<dbReference type="Pfam" id="PF06779">
    <property type="entry name" value="MFS_4"/>
    <property type="match status" value="1"/>
</dbReference>
<comment type="caution">
    <text evidence="7">The sequence shown here is derived from an EMBL/GenBank/DDBJ whole genome shotgun (WGS) entry which is preliminary data.</text>
</comment>
<feature type="transmembrane region" description="Helical" evidence="5">
    <location>
        <begin position="181"/>
        <end position="199"/>
    </location>
</feature>
<dbReference type="Proteomes" id="UP000431744">
    <property type="component" value="Unassembled WGS sequence"/>
</dbReference>
<gene>
    <name evidence="7" type="ORF">F8O04_05685</name>
</gene>
<dbReference type="EMBL" id="WBJY01000001">
    <property type="protein sequence ID" value="KAB1649727.1"/>
    <property type="molecule type" value="Genomic_DNA"/>
</dbReference>
<feature type="domain" description="Major facilitator superfamily (MFS) profile" evidence="6">
    <location>
        <begin position="27"/>
        <end position="395"/>
    </location>
</feature>
<dbReference type="PANTHER" id="PTHR23537:SF1">
    <property type="entry name" value="SUGAR TRANSPORTER"/>
    <property type="match status" value="1"/>
</dbReference>
<feature type="transmembrane region" description="Helical" evidence="5">
    <location>
        <begin position="257"/>
        <end position="276"/>
    </location>
</feature>
<feature type="transmembrane region" description="Helical" evidence="5">
    <location>
        <begin position="88"/>
        <end position="108"/>
    </location>
</feature>